<evidence type="ECO:0000313" key="2">
    <source>
        <dbReference type="EMBL" id="PIC31652.1"/>
    </source>
</evidence>
<comment type="caution">
    <text evidence="2">The sequence shown here is derived from an EMBL/GenBank/DDBJ whole genome shotgun (WGS) entry which is preliminary data.</text>
</comment>
<evidence type="ECO:0000313" key="3">
    <source>
        <dbReference type="Proteomes" id="UP000230233"/>
    </source>
</evidence>
<dbReference type="Pfam" id="PF07735">
    <property type="entry name" value="FBA_2"/>
    <property type="match status" value="2"/>
</dbReference>
<dbReference type="PANTHER" id="PTHR21503">
    <property type="entry name" value="F-BOX-CONTAINING HYPOTHETICAL PROTEIN C.ELEGANS"/>
    <property type="match status" value="1"/>
</dbReference>
<dbReference type="InterPro" id="IPR001810">
    <property type="entry name" value="F-box_dom"/>
</dbReference>
<dbReference type="AlphaFoldDB" id="A0A2G5TWJ2"/>
<name>A0A2G5TWJ2_9PELO</name>
<feature type="domain" description="F-box" evidence="1">
    <location>
        <begin position="27"/>
        <end position="72"/>
    </location>
</feature>
<keyword evidence="3" id="KW-1185">Reference proteome</keyword>
<protein>
    <recommendedName>
        <fullName evidence="1">F-box domain-containing protein</fullName>
    </recommendedName>
</protein>
<dbReference type="PANTHER" id="PTHR21503:SF8">
    <property type="entry name" value="F-BOX ASSOCIATED DOMAIN-CONTAINING PROTEIN-RELATED"/>
    <property type="match status" value="1"/>
</dbReference>
<evidence type="ECO:0000259" key="1">
    <source>
        <dbReference type="PROSITE" id="PS50181"/>
    </source>
</evidence>
<organism evidence="2 3">
    <name type="scientific">Caenorhabditis nigoni</name>
    <dbReference type="NCBI Taxonomy" id="1611254"/>
    <lineage>
        <taxon>Eukaryota</taxon>
        <taxon>Metazoa</taxon>
        <taxon>Ecdysozoa</taxon>
        <taxon>Nematoda</taxon>
        <taxon>Chromadorea</taxon>
        <taxon>Rhabditida</taxon>
        <taxon>Rhabditina</taxon>
        <taxon>Rhabditomorpha</taxon>
        <taxon>Rhabditoidea</taxon>
        <taxon>Rhabditidae</taxon>
        <taxon>Peloderinae</taxon>
        <taxon>Caenorhabditis</taxon>
    </lineage>
</organism>
<dbReference type="EMBL" id="PDUG01000004">
    <property type="protein sequence ID" value="PIC31652.1"/>
    <property type="molecule type" value="Genomic_DNA"/>
</dbReference>
<sequence>MSVHEPEMDLLSHFGQLDIQNKPKKHQFPLLKLPKIVLLDCIENLDVLEIILFSLLSKRAKTIANLIRWDPLDICFGTQNIPQIQLTSSINTCSQWGIQFIKEKESSDYPIRTSHRLFLKHDGNMIENSRQMTMHICEVFRSPILGIEIHGKSQIEWILKFQPKLRKVWTSNDAITSVETLNRILEILKETEYLDLGSIGTYEEFQITEPIPPRAISIENSHWVTLSSILNGTNSVVRLFDSKFTSKDINIILKEWQMGSKLRNLEYLLIHTITRLDADEVYKDLNLTVGDENDGRPMTVVVLLECIENLDVFEIILFSLLSKRAKTIAKLNRWNSLTSIILCADSPPVIHLRCSMNPGSSWMIYFKKKKELPRYPYFEIGPKNNHCLYLKGNGNLIKDFKKMVEHIYEVFPSPIGCIQIAEKSLIDWIIKFQPTIQDIRIKKDVITSVEKLDCIFKNLKVTDYLQLESVAINKNFQYTEPIPFRCIEIKDSSWLTLPSILNGNNSIIRLYGSKWTSKDINTLLKEWQMGSKLQNLEFMEIDITKVVDAINFFDESIEDLNVTNGDDNDGRPTTVKIHHESIFTIPWVNRVRNLTRSDGMIGTLFARFEIYGNEQLMHIHIYFQVWKKQV</sequence>
<dbReference type="Proteomes" id="UP000230233">
    <property type="component" value="Chromosome IV"/>
</dbReference>
<dbReference type="PROSITE" id="PS50181">
    <property type="entry name" value="FBOX"/>
    <property type="match status" value="1"/>
</dbReference>
<gene>
    <name evidence="2" type="primary">Cnig_chr_IV.g12277</name>
    <name evidence="2" type="ORF">B9Z55_012277</name>
</gene>
<dbReference type="Pfam" id="PF00646">
    <property type="entry name" value="F-box"/>
    <property type="match status" value="2"/>
</dbReference>
<proteinExistence type="predicted"/>
<accession>A0A2G5TWJ2</accession>
<dbReference type="InterPro" id="IPR012885">
    <property type="entry name" value="F-box_Sdz-33"/>
</dbReference>
<reference evidence="3" key="1">
    <citation type="submission" date="2017-10" db="EMBL/GenBank/DDBJ databases">
        <title>Rapid genome shrinkage in a self-fertile nematode reveals novel sperm competition proteins.</title>
        <authorList>
            <person name="Yin D."/>
            <person name="Schwarz E.M."/>
            <person name="Thomas C.G."/>
            <person name="Felde R.L."/>
            <person name="Korf I.F."/>
            <person name="Cutter A.D."/>
            <person name="Schartner C.M."/>
            <person name="Ralston E.J."/>
            <person name="Meyer B.J."/>
            <person name="Haag E.S."/>
        </authorList>
    </citation>
    <scope>NUCLEOTIDE SEQUENCE [LARGE SCALE GENOMIC DNA]</scope>
    <source>
        <strain evidence="3">JU1422</strain>
    </source>
</reference>